<evidence type="ECO:0000313" key="9">
    <source>
        <dbReference type="Proteomes" id="UP001185984"/>
    </source>
</evidence>
<keyword evidence="6 7" id="KW-0472">Membrane</keyword>
<evidence type="ECO:0000313" key="8">
    <source>
        <dbReference type="EMBL" id="MDV5825795.1"/>
    </source>
</evidence>
<name>A0ABU4A1Z6_9SPHN</name>
<keyword evidence="9" id="KW-1185">Reference proteome</keyword>
<reference evidence="9" key="1">
    <citation type="journal article" date="2022" name="J Environ Chem Eng">
        <title>Biodegradation of petroleum oil using a constructed nonpathogenic and heavy metal-tolerant bacterial consortium isolated from marine sponges.</title>
        <authorList>
            <person name="Dechsakulwatana C."/>
            <person name="Rungsihiranrut A."/>
            <person name="Muangchinda C."/>
            <person name="Ningthoujam R."/>
            <person name="Klankeo P."/>
            <person name="Pinyakong O."/>
        </authorList>
    </citation>
    <scope>NUCLEOTIDE SEQUENCE [LARGE SCALE GENOMIC DNA]</scope>
    <source>
        <strain evidence="9">MO2-4</strain>
    </source>
</reference>
<feature type="transmembrane region" description="Helical" evidence="7">
    <location>
        <begin position="74"/>
        <end position="95"/>
    </location>
</feature>
<evidence type="ECO:0000256" key="5">
    <source>
        <dbReference type="ARBA" id="ARBA00022989"/>
    </source>
</evidence>
<dbReference type="EMBL" id="JAPTHD010000021">
    <property type="protein sequence ID" value="MDV5825795.1"/>
    <property type="molecule type" value="Genomic_DNA"/>
</dbReference>
<dbReference type="InterPro" id="IPR051539">
    <property type="entry name" value="T4SS-coupling_protein"/>
</dbReference>
<comment type="subcellular location">
    <subcellularLocation>
        <location evidence="1">Cell membrane</location>
        <topology evidence="1">Multi-pass membrane protein</topology>
    </subcellularLocation>
</comment>
<dbReference type="Pfam" id="PF02534">
    <property type="entry name" value="T4SS-DNA_transf"/>
    <property type="match status" value="1"/>
</dbReference>
<feature type="transmembrane region" description="Helical" evidence="7">
    <location>
        <begin position="43"/>
        <end position="62"/>
    </location>
</feature>
<dbReference type="SUPFAM" id="SSF52540">
    <property type="entry name" value="P-loop containing nucleoside triphosphate hydrolases"/>
    <property type="match status" value="1"/>
</dbReference>
<dbReference type="InterPro" id="IPR003688">
    <property type="entry name" value="TraG/VirD4"/>
</dbReference>
<evidence type="ECO:0000256" key="1">
    <source>
        <dbReference type="ARBA" id="ARBA00004651"/>
    </source>
</evidence>
<comment type="similarity">
    <text evidence="2">Belongs to the VirD4/TraG family.</text>
</comment>
<proteinExistence type="inferred from homology"/>
<keyword evidence="4 7" id="KW-0812">Transmembrane</keyword>
<dbReference type="Proteomes" id="UP001185984">
    <property type="component" value="Unassembled WGS sequence"/>
</dbReference>
<accession>A0ABU4A1Z6</accession>
<keyword evidence="5 7" id="KW-1133">Transmembrane helix</keyword>
<dbReference type="PANTHER" id="PTHR37937:SF1">
    <property type="entry name" value="CONJUGATIVE TRANSFER: DNA TRANSPORT"/>
    <property type="match status" value="1"/>
</dbReference>
<organism evidence="8 9">
    <name type="scientific">Sphingobium naphthae</name>
    <dbReference type="NCBI Taxonomy" id="1886786"/>
    <lineage>
        <taxon>Bacteria</taxon>
        <taxon>Pseudomonadati</taxon>
        <taxon>Pseudomonadota</taxon>
        <taxon>Alphaproteobacteria</taxon>
        <taxon>Sphingomonadales</taxon>
        <taxon>Sphingomonadaceae</taxon>
        <taxon>Sphingobium</taxon>
    </lineage>
</organism>
<dbReference type="RefSeq" id="WP_317518102.1">
    <property type="nucleotide sequence ID" value="NZ_JAPTHD010000021.1"/>
</dbReference>
<dbReference type="InterPro" id="IPR027417">
    <property type="entry name" value="P-loop_NTPase"/>
</dbReference>
<gene>
    <name evidence="8" type="ORF">O0R41_19505</name>
</gene>
<dbReference type="Gene3D" id="3.40.50.300">
    <property type="entry name" value="P-loop containing nucleotide triphosphate hydrolases"/>
    <property type="match status" value="1"/>
</dbReference>
<sequence length="552" mass="59949">MEWFRQLGRAIRNLSRIARQNPIWAITALVVSPIRLIRHLFSVLMLFLAAGIVLGLAMPFILGKLLGLPHDSNLYQIIMMLTVIVVILIGLRALFQPLILAYGGPAADDTHGSARFATDAESRAYAGDSGLLIGRDRKTGKPLRYAGPAHLLTIAPTRTGKGVGTIIPNLLDYHGPVVCIDPKGENARITARHRRKFGPVHILDPFGVTGLAGAAFNPLGRIDPASLDLADDCMTLADALVYDALGEAGEAHWNEEAKALIAGIILSIVTSEPSATRTLGTLRDRLTLAPAIFPTMLEAMQAQGGLAARAANRHLGKSDREAAGVLSAAQRHTHFLDSPRMTAVLGQSDFTFADVKARPTTIYLVLPPDRLATYARWLRLMLAQGLTDLARAPASPARPVLFLLDEFAALGRLEPVERAMGLMAGYGIQLWPILQDVHQLRALYERRAGTFLSNAGVLQVFGVNDHDSAKLVSDLLGQETVVFETMSRAIDAEETGISFGAQHVGRPLLTPDEVRTLRDDLQLLFLAGRRPIVAAKLKYYADLEFAGRYEKA</sequence>
<evidence type="ECO:0000256" key="2">
    <source>
        <dbReference type="ARBA" id="ARBA00008806"/>
    </source>
</evidence>
<evidence type="ECO:0000256" key="4">
    <source>
        <dbReference type="ARBA" id="ARBA00022692"/>
    </source>
</evidence>
<keyword evidence="3" id="KW-1003">Cell membrane</keyword>
<evidence type="ECO:0000256" key="6">
    <source>
        <dbReference type="ARBA" id="ARBA00023136"/>
    </source>
</evidence>
<comment type="caution">
    <text evidence="8">The sequence shown here is derived from an EMBL/GenBank/DDBJ whole genome shotgun (WGS) entry which is preliminary data.</text>
</comment>
<dbReference type="CDD" id="cd01127">
    <property type="entry name" value="TrwB_TraG_TraD_VirD4"/>
    <property type="match status" value="1"/>
</dbReference>
<dbReference type="PANTHER" id="PTHR37937">
    <property type="entry name" value="CONJUGATIVE TRANSFER: DNA TRANSPORT"/>
    <property type="match status" value="1"/>
</dbReference>
<protein>
    <submittedName>
        <fullName evidence="8">Type IV secretory system conjugative DNA transfer family protein</fullName>
    </submittedName>
</protein>
<evidence type="ECO:0000256" key="3">
    <source>
        <dbReference type="ARBA" id="ARBA00022475"/>
    </source>
</evidence>
<evidence type="ECO:0000256" key="7">
    <source>
        <dbReference type="SAM" id="Phobius"/>
    </source>
</evidence>